<feature type="region of interest" description="Disordered" evidence="10">
    <location>
        <begin position="1"/>
        <end position="25"/>
    </location>
</feature>
<evidence type="ECO:0000256" key="5">
    <source>
        <dbReference type="ARBA" id="ARBA00022741"/>
    </source>
</evidence>
<evidence type="ECO:0000256" key="4">
    <source>
        <dbReference type="ARBA" id="ARBA00022490"/>
    </source>
</evidence>
<keyword evidence="4" id="KW-0963">Cytoplasm</keyword>
<dbReference type="SMART" id="SM00963">
    <property type="entry name" value="SRP54_N"/>
    <property type="match status" value="1"/>
</dbReference>
<dbReference type="SMART" id="SM00382">
    <property type="entry name" value="AAA"/>
    <property type="match status" value="1"/>
</dbReference>
<name>A0A3B1C4G0_9ZZZZ</name>
<dbReference type="InterPro" id="IPR042101">
    <property type="entry name" value="SRP54_N_sf"/>
</dbReference>
<dbReference type="AlphaFoldDB" id="A0A3B1C4G0"/>
<organism evidence="12">
    <name type="scientific">hydrothermal vent metagenome</name>
    <dbReference type="NCBI Taxonomy" id="652676"/>
    <lineage>
        <taxon>unclassified sequences</taxon>
        <taxon>metagenomes</taxon>
        <taxon>ecological metagenomes</taxon>
    </lineage>
</organism>
<feature type="domain" description="SRP54-type proteins GTP-binding" evidence="11">
    <location>
        <begin position="301"/>
        <end position="314"/>
    </location>
</feature>
<protein>
    <submittedName>
        <fullName evidence="12">Signal recognition particle receptor FtsY</fullName>
    </submittedName>
</protein>
<evidence type="ECO:0000256" key="1">
    <source>
        <dbReference type="ARBA" id="ARBA00004413"/>
    </source>
</evidence>
<gene>
    <name evidence="12" type="ORF">MNBD_NITROSPINAE03-239</name>
</gene>
<accession>A0A3B1C4G0</accession>
<dbReference type="InterPro" id="IPR004390">
    <property type="entry name" value="SR_rcpt_FtsY"/>
</dbReference>
<evidence type="ECO:0000256" key="7">
    <source>
        <dbReference type="ARBA" id="ARBA00023134"/>
    </source>
</evidence>
<dbReference type="CDD" id="cd17874">
    <property type="entry name" value="FtsY"/>
    <property type="match status" value="1"/>
</dbReference>
<dbReference type="HAMAP" id="MF_00920">
    <property type="entry name" value="FtsY"/>
    <property type="match status" value="1"/>
</dbReference>
<dbReference type="GO" id="GO:0005737">
    <property type="term" value="C:cytoplasm"/>
    <property type="evidence" value="ECO:0007669"/>
    <property type="project" value="UniProtKB-ARBA"/>
</dbReference>
<keyword evidence="6" id="KW-0378">Hydrolase</keyword>
<feature type="compositionally biased region" description="Basic and acidic residues" evidence="10">
    <location>
        <begin position="11"/>
        <end position="25"/>
    </location>
</feature>
<dbReference type="SUPFAM" id="SSF52540">
    <property type="entry name" value="P-loop containing nucleoside triphosphate hydrolases"/>
    <property type="match status" value="1"/>
</dbReference>
<dbReference type="GO" id="GO:0006614">
    <property type="term" value="P:SRP-dependent cotranslational protein targeting to membrane"/>
    <property type="evidence" value="ECO:0007669"/>
    <property type="project" value="InterPro"/>
</dbReference>
<dbReference type="InterPro" id="IPR003593">
    <property type="entry name" value="AAA+_ATPase"/>
</dbReference>
<evidence type="ECO:0000313" key="12">
    <source>
        <dbReference type="EMBL" id="VAX17750.1"/>
    </source>
</evidence>
<dbReference type="GO" id="GO:0005886">
    <property type="term" value="C:plasma membrane"/>
    <property type="evidence" value="ECO:0007669"/>
    <property type="project" value="UniProtKB-SubCell"/>
</dbReference>
<comment type="subcellular location">
    <subcellularLocation>
        <location evidence="1">Cell membrane</location>
        <topology evidence="1">Peripheral membrane protein</topology>
        <orientation evidence="1">Cytoplasmic side</orientation>
    </subcellularLocation>
</comment>
<evidence type="ECO:0000256" key="6">
    <source>
        <dbReference type="ARBA" id="ARBA00022801"/>
    </source>
</evidence>
<keyword evidence="8" id="KW-0472">Membrane</keyword>
<reference evidence="12" key="1">
    <citation type="submission" date="2018-06" db="EMBL/GenBank/DDBJ databases">
        <authorList>
            <person name="Zhirakovskaya E."/>
        </authorList>
    </citation>
    <scope>NUCLEOTIDE SEQUENCE</scope>
</reference>
<dbReference type="Gene3D" id="1.20.120.140">
    <property type="entry name" value="Signal recognition particle SRP54, nucleotide-binding domain"/>
    <property type="match status" value="1"/>
</dbReference>
<evidence type="ECO:0000256" key="10">
    <source>
        <dbReference type="SAM" id="MobiDB-lite"/>
    </source>
</evidence>
<dbReference type="InterPro" id="IPR036225">
    <property type="entry name" value="SRP/SRP_N"/>
</dbReference>
<dbReference type="GO" id="GO:0003924">
    <property type="term" value="F:GTPase activity"/>
    <property type="evidence" value="ECO:0007669"/>
    <property type="project" value="TreeGrafter"/>
</dbReference>
<dbReference type="Gene3D" id="3.40.50.300">
    <property type="entry name" value="P-loop containing nucleotide triphosphate hydrolases"/>
    <property type="match status" value="1"/>
</dbReference>
<dbReference type="Pfam" id="PF02881">
    <property type="entry name" value="SRP54_N"/>
    <property type="match status" value="1"/>
</dbReference>
<dbReference type="NCBIfam" id="TIGR00064">
    <property type="entry name" value="ftsY"/>
    <property type="match status" value="1"/>
</dbReference>
<sequence length="337" mass="36595">MIHSLFDDASEEPHKTDEPGGGEKEGFFRRLVTGLSKTRKNLNEGFDRLIGSHAKIDEEFMEELEELLFSADVGADITLRIVSDLKADVKKNLLKDTSEVIGFVKKKLVEILNRDMEQDTPVSTDKPFVILVIGVNGSGKTTTVGKIAAKLNAKGHSVLLAAGDTFRAAAIDQLEEWAKRANADLVRHQAGSDPSAVVFDAYKAAVSRGRDVMIADTAGRLHSKVNLMEELKKIKRIIGRQAEGAPHETLLVLDATTGQNAINQAKIFNEAIGITGIVLTKLDGTAKGGVVINIMDSLKLPVKLIGVGEGVDDLRPFKPDEFIDAIFEGESLKEKTK</sequence>
<dbReference type="GO" id="GO:0005047">
    <property type="term" value="F:signal recognition particle binding"/>
    <property type="evidence" value="ECO:0007669"/>
    <property type="project" value="TreeGrafter"/>
</dbReference>
<dbReference type="InterPro" id="IPR027417">
    <property type="entry name" value="P-loop_NTPase"/>
</dbReference>
<dbReference type="PANTHER" id="PTHR43134:SF1">
    <property type="entry name" value="SIGNAL RECOGNITION PARTICLE RECEPTOR SUBUNIT ALPHA"/>
    <property type="match status" value="1"/>
</dbReference>
<dbReference type="GO" id="GO:0005525">
    <property type="term" value="F:GTP binding"/>
    <property type="evidence" value="ECO:0007669"/>
    <property type="project" value="UniProtKB-KW"/>
</dbReference>
<dbReference type="FunFam" id="1.20.120.140:FF:000002">
    <property type="entry name" value="Signal recognition particle receptor FtsY"/>
    <property type="match status" value="1"/>
</dbReference>
<evidence type="ECO:0000259" key="11">
    <source>
        <dbReference type="PROSITE" id="PS00300"/>
    </source>
</evidence>
<proteinExistence type="inferred from homology"/>
<dbReference type="EMBL" id="UOGB01000091">
    <property type="protein sequence ID" value="VAX17750.1"/>
    <property type="molecule type" value="Genomic_DNA"/>
</dbReference>
<comment type="similarity">
    <text evidence="2">Belongs to the GTP-binding SRP family.</text>
</comment>
<keyword evidence="3" id="KW-1003">Cell membrane</keyword>
<evidence type="ECO:0000256" key="8">
    <source>
        <dbReference type="ARBA" id="ARBA00023136"/>
    </source>
</evidence>
<dbReference type="PANTHER" id="PTHR43134">
    <property type="entry name" value="SIGNAL RECOGNITION PARTICLE RECEPTOR SUBUNIT ALPHA"/>
    <property type="match status" value="1"/>
</dbReference>
<dbReference type="FunFam" id="3.40.50.300:FF:000053">
    <property type="entry name" value="Signal recognition particle receptor FtsY"/>
    <property type="match status" value="1"/>
</dbReference>
<evidence type="ECO:0000256" key="9">
    <source>
        <dbReference type="ARBA" id="ARBA00023170"/>
    </source>
</evidence>
<evidence type="ECO:0000256" key="2">
    <source>
        <dbReference type="ARBA" id="ARBA00008531"/>
    </source>
</evidence>
<keyword evidence="5" id="KW-0547">Nucleotide-binding</keyword>
<dbReference type="PROSITE" id="PS00300">
    <property type="entry name" value="SRP54"/>
    <property type="match status" value="1"/>
</dbReference>
<evidence type="ECO:0000256" key="3">
    <source>
        <dbReference type="ARBA" id="ARBA00022475"/>
    </source>
</evidence>
<dbReference type="SMART" id="SM00962">
    <property type="entry name" value="SRP54"/>
    <property type="match status" value="1"/>
</dbReference>
<keyword evidence="9 12" id="KW-0675">Receptor</keyword>
<dbReference type="Pfam" id="PF00448">
    <property type="entry name" value="SRP54"/>
    <property type="match status" value="1"/>
</dbReference>
<dbReference type="InterPro" id="IPR013822">
    <property type="entry name" value="Signal_recog_particl_SRP54_hlx"/>
</dbReference>
<dbReference type="InterPro" id="IPR000897">
    <property type="entry name" value="SRP54_GTPase_dom"/>
</dbReference>
<keyword evidence="7" id="KW-0342">GTP-binding</keyword>
<dbReference type="SUPFAM" id="SSF47364">
    <property type="entry name" value="Domain of the SRP/SRP receptor G-proteins"/>
    <property type="match status" value="1"/>
</dbReference>